<reference evidence="3 4" key="1">
    <citation type="submission" date="2014-07" db="EMBL/GenBank/DDBJ databases">
        <title>Methanogenic archaea and the global carbon cycle.</title>
        <authorList>
            <person name="Henriksen J.R."/>
            <person name="Luke J."/>
            <person name="Reinhart S."/>
            <person name="Benedict M.N."/>
            <person name="Youngblut N.D."/>
            <person name="Metcalf M.E."/>
            <person name="Whitaker R.J."/>
            <person name="Metcalf W.W."/>
        </authorList>
    </citation>
    <scope>NUCLEOTIDE SEQUENCE [LARGE SCALE GENOMIC DNA]</scope>
    <source>
        <strain evidence="3 4">CHTI-55</strain>
    </source>
</reference>
<proteinExistence type="predicted"/>
<evidence type="ECO:0000259" key="2">
    <source>
        <dbReference type="Pfam" id="PF02272"/>
    </source>
</evidence>
<accession>A0A0E3HA52</accession>
<dbReference type="Gene3D" id="3.90.1640.10">
    <property type="entry name" value="inorganic pyrophosphatase (n-terminal core)"/>
    <property type="match status" value="1"/>
</dbReference>
<dbReference type="InterPro" id="IPR051319">
    <property type="entry name" value="Oligoribo/pAp-PDE_c-di-AMP_PDE"/>
</dbReference>
<dbReference type="InterPro" id="IPR038763">
    <property type="entry name" value="DHH_sf"/>
</dbReference>
<protein>
    <submittedName>
        <fullName evidence="3">Exopolyphosphatase-related protein</fullName>
    </submittedName>
</protein>
<dbReference type="Pfam" id="PF02272">
    <property type="entry name" value="DHHA1"/>
    <property type="match status" value="1"/>
</dbReference>
<gene>
    <name evidence="3" type="ORF">MSTHC_0931</name>
</gene>
<feature type="domain" description="DHHA1" evidence="2">
    <location>
        <begin position="229"/>
        <end position="303"/>
    </location>
</feature>
<dbReference type="AlphaFoldDB" id="A0A0E3HA52"/>
<dbReference type="InterPro" id="IPR003156">
    <property type="entry name" value="DHHA1_dom"/>
</dbReference>
<dbReference type="Proteomes" id="UP000056925">
    <property type="component" value="Chromosome"/>
</dbReference>
<dbReference type="GeneID" id="41602239"/>
<dbReference type="EMBL" id="CP009502">
    <property type="protein sequence ID" value="AKB15249.1"/>
    <property type="molecule type" value="Genomic_DNA"/>
</dbReference>
<dbReference type="PANTHER" id="PTHR47618">
    <property type="entry name" value="BIFUNCTIONAL OLIGORIBONUCLEASE AND PAP PHOSPHATASE NRNA"/>
    <property type="match status" value="1"/>
</dbReference>
<name>A0A0E3HA52_METTE</name>
<dbReference type="GO" id="GO:0003676">
    <property type="term" value="F:nucleic acid binding"/>
    <property type="evidence" value="ECO:0007669"/>
    <property type="project" value="InterPro"/>
</dbReference>
<dbReference type="RefSeq" id="WP_048168063.1">
    <property type="nucleotide sequence ID" value="NZ_CP009502.1"/>
</dbReference>
<dbReference type="PANTHER" id="PTHR47618:SF1">
    <property type="entry name" value="BIFUNCTIONAL OLIGORIBONUCLEASE AND PAP PHOSPHATASE NRNA"/>
    <property type="match status" value="1"/>
</dbReference>
<dbReference type="SUPFAM" id="SSF64182">
    <property type="entry name" value="DHH phosphoesterases"/>
    <property type="match status" value="1"/>
</dbReference>
<dbReference type="HOGENOM" id="CLU_070736_0_0_2"/>
<dbReference type="Gene3D" id="3.10.310.30">
    <property type="match status" value="1"/>
</dbReference>
<organism evidence="3 4">
    <name type="scientific">Methanosarcina thermophila CHTI-55</name>
    <dbReference type="NCBI Taxonomy" id="1434121"/>
    <lineage>
        <taxon>Archaea</taxon>
        <taxon>Methanobacteriati</taxon>
        <taxon>Methanobacteriota</taxon>
        <taxon>Stenosarchaea group</taxon>
        <taxon>Methanomicrobia</taxon>
        <taxon>Methanosarcinales</taxon>
        <taxon>Methanosarcinaceae</taxon>
        <taxon>Methanosarcina</taxon>
    </lineage>
</organism>
<dbReference type="PATRIC" id="fig|1434121.4.peg.1176"/>
<feature type="domain" description="DDH" evidence="1">
    <location>
        <begin position="18"/>
        <end position="149"/>
    </location>
</feature>
<evidence type="ECO:0000313" key="4">
    <source>
        <dbReference type="Proteomes" id="UP000056925"/>
    </source>
</evidence>
<dbReference type="InterPro" id="IPR001667">
    <property type="entry name" value="DDH_dom"/>
</dbReference>
<dbReference type="Pfam" id="PF01368">
    <property type="entry name" value="DHH"/>
    <property type="match status" value="1"/>
</dbReference>
<sequence>MEVDEAEFFNRLLDYQNILYLCHRNADPDAISSAFALSEAIGGTIGLVDGCNRVASVLIDRLGIEVVDKPNPADYGFVVVVDTSTKAQLNDLELTKYCVIDHHTTTALTENAEFYLHRNSTSTVEIVYNILKAMGAPINRRVGIGMLTGIVTDTGHFKHASADTFRTVAKIIEDSGVEYGEVLDLMAATPQDISMRIAILKAASRVELDRVQDMIIATSHVSSFGGSASSMLINIGADIAFVGTAKGENVRVSARAKRDAVNAGVNLGQLMEDISNEYNGTGGGHSGAAGIDVIADMKEVLNKCRERTKKILEASFGVKAREISCEDELDEFEDE</sequence>
<dbReference type="KEGG" id="mthe:MSTHC_0931"/>
<evidence type="ECO:0000259" key="1">
    <source>
        <dbReference type="Pfam" id="PF01368"/>
    </source>
</evidence>
<evidence type="ECO:0000313" key="3">
    <source>
        <dbReference type="EMBL" id="AKB15249.1"/>
    </source>
</evidence>